<keyword evidence="7 8" id="KW-0627">Porphyrin biosynthesis</keyword>
<sequence>MSTAHLNHTNSAAAMERARTVIPGGVNSPVRAFGSVGGTAPFITHANGSHLHDEDGNTYVDLICSWGPMIHGHAKPEIVDAVHQAASKGLSYGAPTSMEVDLVEEIVSRTSVDKVRLVNSGTEATMSAVRLARGFTGRDKILKFEGCYHGHVDSLLVAAGSGVATFGLPDSPGITKAAASDTVVVPYRDIEAVKAVFEAHPGEIAAVIVEAAAGNMGTVTPLHSADGAADGVADGEAEQTSFNAQLKEVAHAHGALLIVDEVMTGFRVSRSGWFGKDQVAGDLTTFGKVVSGGLPAAAFGGRADIMDHLAPAGPVYQAGTLSGNPVAVASGLASLKLATPEVYTTLDANAQRVSSIVSEALTRESVAHHVQRAGNMFSFRFAEGEGTNFADMQAADTWRYPAFFHALLDGGVFAPPSVYETWFVSTALTDADFERLEQAAGSAARAAATATRPGN</sequence>
<keyword evidence="10" id="KW-1185">Reference proteome</keyword>
<dbReference type="NCBIfam" id="NF000818">
    <property type="entry name" value="PRK00062.1"/>
    <property type="match status" value="1"/>
</dbReference>
<comment type="subunit">
    <text evidence="8">Homodimer.</text>
</comment>
<comment type="caution">
    <text evidence="9">The sequence shown here is derived from an EMBL/GenBank/DDBJ whole genome shotgun (WGS) entry which is preliminary data.</text>
</comment>
<dbReference type="PANTHER" id="PTHR43713:SF3">
    <property type="entry name" value="GLUTAMATE-1-SEMIALDEHYDE 2,1-AMINOMUTASE 1, CHLOROPLASTIC-RELATED"/>
    <property type="match status" value="1"/>
</dbReference>
<evidence type="ECO:0000256" key="6">
    <source>
        <dbReference type="ARBA" id="ARBA00023235"/>
    </source>
</evidence>
<proteinExistence type="inferred from homology"/>
<dbReference type="EMBL" id="WBZJ01000001">
    <property type="protein sequence ID" value="KAB3522734.1"/>
    <property type="molecule type" value="Genomic_DNA"/>
</dbReference>
<reference evidence="9 10" key="1">
    <citation type="submission" date="2019-10" db="EMBL/GenBank/DDBJ databases">
        <title>Corynebacterium sp novel species isolated from the respiratory tract of Marmot.</title>
        <authorList>
            <person name="Zhang G."/>
        </authorList>
    </citation>
    <scope>NUCLEOTIDE SEQUENCE [LARGE SCALE GENOMIC DNA]</scope>
    <source>
        <strain evidence="9 10">336</strain>
    </source>
</reference>
<evidence type="ECO:0000256" key="1">
    <source>
        <dbReference type="ARBA" id="ARBA00001579"/>
    </source>
</evidence>
<dbReference type="RefSeq" id="WP_151843638.1">
    <property type="nucleotide sequence ID" value="NZ_WBZJ01000001.1"/>
</dbReference>
<evidence type="ECO:0000256" key="7">
    <source>
        <dbReference type="ARBA" id="ARBA00023244"/>
    </source>
</evidence>
<comment type="pathway">
    <text evidence="3">Porphyrin-containing compound metabolism; protoporphyrin-IX biosynthesis; 5-aminolevulinate from L-glutamyl-tRNA(Glu): step 2/2.</text>
</comment>
<evidence type="ECO:0000256" key="2">
    <source>
        <dbReference type="ARBA" id="ARBA00001933"/>
    </source>
</evidence>
<dbReference type="Proteomes" id="UP000436181">
    <property type="component" value="Unassembled WGS sequence"/>
</dbReference>
<keyword evidence="5 8" id="KW-0663">Pyridoxal phosphate</keyword>
<gene>
    <name evidence="8 9" type="primary">hemL</name>
    <name evidence="9" type="ORF">F8377_00685</name>
</gene>
<dbReference type="Gene3D" id="3.90.1150.10">
    <property type="entry name" value="Aspartate Aminotransferase, domain 1"/>
    <property type="match status" value="1"/>
</dbReference>
<dbReference type="EC" id="5.4.3.8" evidence="8"/>
<dbReference type="GO" id="GO:0042286">
    <property type="term" value="F:glutamate-1-semialdehyde 2,1-aminomutase activity"/>
    <property type="evidence" value="ECO:0007669"/>
    <property type="project" value="UniProtKB-EC"/>
</dbReference>
<evidence type="ECO:0000256" key="3">
    <source>
        <dbReference type="ARBA" id="ARBA00004819"/>
    </source>
</evidence>
<evidence type="ECO:0000256" key="4">
    <source>
        <dbReference type="ARBA" id="ARBA00008981"/>
    </source>
</evidence>
<evidence type="ECO:0000256" key="5">
    <source>
        <dbReference type="ARBA" id="ARBA00022898"/>
    </source>
</evidence>
<evidence type="ECO:0000313" key="9">
    <source>
        <dbReference type="EMBL" id="KAB3522734.1"/>
    </source>
</evidence>
<evidence type="ECO:0000313" key="10">
    <source>
        <dbReference type="Proteomes" id="UP000436181"/>
    </source>
</evidence>
<dbReference type="PROSITE" id="PS00600">
    <property type="entry name" value="AA_TRANSFER_CLASS_3"/>
    <property type="match status" value="1"/>
</dbReference>
<dbReference type="InterPro" id="IPR015421">
    <property type="entry name" value="PyrdxlP-dep_Trfase_major"/>
</dbReference>
<dbReference type="HAMAP" id="MF_00375">
    <property type="entry name" value="HemL_aminotrans_3"/>
    <property type="match status" value="1"/>
</dbReference>
<feature type="modified residue" description="N6-(pyridoxal phosphate)lysine" evidence="8">
    <location>
        <position position="288"/>
    </location>
</feature>
<accession>A0ABQ6VE81</accession>
<keyword evidence="6 8" id="KW-0413">Isomerase</keyword>
<comment type="cofactor">
    <cofactor evidence="2 8">
        <name>pyridoxal 5'-phosphate</name>
        <dbReference type="ChEBI" id="CHEBI:597326"/>
    </cofactor>
</comment>
<dbReference type="NCBIfam" id="TIGR00713">
    <property type="entry name" value="hemL"/>
    <property type="match status" value="1"/>
</dbReference>
<dbReference type="Pfam" id="PF00202">
    <property type="entry name" value="Aminotran_3"/>
    <property type="match status" value="1"/>
</dbReference>
<comment type="subcellular location">
    <subcellularLocation>
        <location evidence="8">Cytoplasm</location>
    </subcellularLocation>
</comment>
<dbReference type="Gene3D" id="3.40.640.10">
    <property type="entry name" value="Type I PLP-dependent aspartate aminotransferase-like (Major domain)"/>
    <property type="match status" value="1"/>
</dbReference>
<dbReference type="InterPro" id="IPR015422">
    <property type="entry name" value="PyrdxlP-dep_Trfase_small"/>
</dbReference>
<comment type="similarity">
    <text evidence="4 8">Belongs to the class-III pyridoxal-phosphate-dependent aminotransferase family. HemL subfamily.</text>
</comment>
<dbReference type="PANTHER" id="PTHR43713">
    <property type="entry name" value="GLUTAMATE-1-SEMIALDEHYDE 2,1-AMINOMUTASE"/>
    <property type="match status" value="1"/>
</dbReference>
<dbReference type="InterPro" id="IPR049704">
    <property type="entry name" value="Aminotrans_3_PPA_site"/>
</dbReference>
<comment type="catalytic activity">
    <reaction evidence="1 8">
        <text>(S)-4-amino-5-oxopentanoate = 5-aminolevulinate</text>
        <dbReference type="Rhea" id="RHEA:14265"/>
        <dbReference type="ChEBI" id="CHEBI:57501"/>
        <dbReference type="ChEBI" id="CHEBI:356416"/>
        <dbReference type="EC" id="5.4.3.8"/>
    </reaction>
</comment>
<name>A0ABQ6VE81_9CORY</name>
<dbReference type="InterPro" id="IPR004639">
    <property type="entry name" value="4pyrrol_synth_GluAld_NH2Trfase"/>
</dbReference>
<evidence type="ECO:0000256" key="8">
    <source>
        <dbReference type="HAMAP-Rule" id="MF_00375"/>
    </source>
</evidence>
<protein>
    <recommendedName>
        <fullName evidence="8">Glutamate-1-semialdehyde 2,1-aminomutase</fullName>
        <shortName evidence="8">GSA</shortName>
        <ecNumber evidence="8">5.4.3.8</ecNumber>
    </recommendedName>
    <alternativeName>
        <fullName evidence="8">Glutamate-1-semialdehyde aminotransferase</fullName>
        <shortName evidence="8">GSA-AT</shortName>
    </alternativeName>
</protein>
<dbReference type="InterPro" id="IPR015424">
    <property type="entry name" value="PyrdxlP-dep_Trfase"/>
</dbReference>
<organism evidence="9 10">
    <name type="scientific">Corynebacterium zhongnanshanii</name>
    <dbReference type="NCBI Taxonomy" id="2768834"/>
    <lineage>
        <taxon>Bacteria</taxon>
        <taxon>Bacillati</taxon>
        <taxon>Actinomycetota</taxon>
        <taxon>Actinomycetes</taxon>
        <taxon>Mycobacteriales</taxon>
        <taxon>Corynebacteriaceae</taxon>
        <taxon>Corynebacterium</taxon>
    </lineage>
</organism>
<dbReference type="CDD" id="cd00610">
    <property type="entry name" value="OAT_like"/>
    <property type="match status" value="1"/>
</dbReference>
<dbReference type="SUPFAM" id="SSF53383">
    <property type="entry name" value="PLP-dependent transferases"/>
    <property type="match status" value="1"/>
</dbReference>
<dbReference type="InterPro" id="IPR005814">
    <property type="entry name" value="Aminotrans_3"/>
</dbReference>
<keyword evidence="8" id="KW-0963">Cytoplasm</keyword>